<keyword evidence="6" id="KW-1185">Reference proteome</keyword>
<evidence type="ECO:0000259" key="4">
    <source>
        <dbReference type="PROSITE" id="PS01124"/>
    </source>
</evidence>
<keyword evidence="1" id="KW-0805">Transcription regulation</keyword>
<dbReference type="Gene3D" id="1.10.10.60">
    <property type="entry name" value="Homeodomain-like"/>
    <property type="match status" value="1"/>
</dbReference>
<dbReference type="SUPFAM" id="SSF51182">
    <property type="entry name" value="RmlC-like cupins"/>
    <property type="match status" value="1"/>
</dbReference>
<keyword evidence="3" id="KW-0804">Transcription</keyword>
<dbReference type="InterPro" id="IPR050204">
    <property type="entry name" value="AraC_XylS_family_regulators"/>
</dbReference>
<evidence type="ECO:0000313" key="5">
    <source>
        <dbReference type="EMBL" id="MDQ0465946.1"/>
    </source>
</evidence>
<reference evidence="5 6" key="1">
    <citation type="submission" date="2023-07" db="EMBL/GenBank/DDBJ databases">
        <title>Genomic Encyclopedia of Type Strains, Phase IV (KMG-IV): sequencing the most valuable type-strain genomes for metagenomic binning, comparative biology and taxonomic classification.</title>
        <authorList>
            <person name="Goeker M."/>
        </authorList>
    </citation>
    <scope>NUCLEOTIDE SEQUENCE [LARGE SCALE GENOMIC DNA]</scope>
    <source>
        <strain evidence="5 6">DSM 18695</strain>
    </source>
</reference>
<evidence type="ECO:0000256" key="3">
    <source>
        <dbReference type="ARBA" id="ARBA00023163"/>
    </source>
</evidence>
<dbReference type="InterPro" id="IPR009057">
    <property type="entry name" value="Homeodomain-like_sf"/>
</dbReference>
<name>A0ABU0IX74_9CAUL</name>
<dbReference type="PANTHER" id="PTHR46796">
    <property type="entry name" value="HTH-TYPE TRANSCRIPTIONAL ACTIVATOR RHAS-RELATED"/>
    <property type="match status" value="1"/>
</dbReference>
<dbReference type="Pfam" id="PF12833">
    <property type="entry name" value="HTH_18"/>
    <property type="match status" value="1"/>
</dbReference>
<dbReference type="SUPFAM" id="SSF46689">
    <property type="entry name" value="Homeodomain-like"/>
    <property type="match status" value="1"/>
</dbReference>
<evidence type="ECO:0000313" key="6">
    <source>
        <dbReference type="Proteomes" id="UP001228905"/>
    </source>
</evidence>
<keyword evidence="2" id="KW-0238">DNA-binding</keyword>
<dbReference type="PROSITE" id="PS01124">
    <property type="entry name" value="HTH_ARAC_FAMILY_2"/>
    <property type="match status" value="1"/>
</dbReference>
<dbReference type="InterPro" id="IPR018060">
    <property type="entry name" value="HTH_AraC"/>
</dbReference>
<evidence type="ECO:0000256" key="2">
    <source>
        <dbReference type="ARBA" id="ARBA00023125"/>
    </source>
</evidence>
<organism evidence="5 6">
    <name type="scientific">Caulobacter ginsengisoli</name>
    <dbReference type="NCBI Taxonomy" id="400775"/>
    <lineage>
        <taxon>Bacteria</taxon>
        <taxon>Pseudomonadati</taxon>
        <taxon>Pseudomonadota</taxon>
        <taxon>Alphaproteobacteria</taxon>
        <taxon>Caulobacterales</taxon>
        <taxon>Caulobacteraceae</taxon>
        <taxon>Caulobacter</taxon>
    </lineage>
</organism>
<dbReference type="Gene3D" id="2.60.120.10">
    <property type="entry name" value="Jelly Rolls"/>
    <property type="match status" value="1"/>
</dbReference>
<feature type="domain" description="HTH araC/xylS-type" evidence="4">
    <location>
        <begin position="127"/>
        <end position="227"/>
    </location>
</feature>
<accession>A0ABU0IX74</accession>
<dbReference type="SMART" id="SM00342">
    <property type="entry name" value="HTH_ARAC"/>
    <property type="match status" value="1"/>
</dbReference>
<comment type="caution">
    <text evidence="5">The sequence shown here is derived from an EMBL/GenBank/DDBJ whole genome shotgun (WGS) entry which is preliminary data.</text>
</comment>
<dbReference type="Proteomes" id="UP001228905">
    <property type="component" value="Unassembled WGS sequence"/>
</dbReference>
<sequence>MGEAHAYRRIKVGVETLPPDPSLPRHRHDAPYANLVLAGGFIEASFAGRFTVAPGQVLLHAAFDCHANWAEGRRDVQILRLPWFDDGLEGRFEVADPDALARLAERDPREARAVLAASLKPVAAGEGHWTDHLAADLTDDPAGRLRTWAADHALAPETVARGFHRAFGASPRLFRLEARARRAWQAVRAGRGSLTRIAHEQGFADLAHMSRSIRALTGHSPAAWRVNSVQVAAASGG</sequence>
<dbReference type="InterPro" id="IPR011051">
    <property type="entry name" value="RmlC_Cupin_sf"/>
</dbReference>
<proteinExistence type="predicted"/>
<dbReference type="EMBL" id="JAUSVS010000009">
    <property type="protein sequence ID" value="MDQ0465946.1"/>
    <property type="molecule type" value="Genomic_DNA"/>
</dbReference>
<dbReference type="InterPro" id="IPR014710">
    <property type="entry name" value="RmlC-like_jellyroll"/>
</dbReference>
<protein>
    <submittedName>
        <fullName evidence="5">AraC-like DNA-binding protein</fullName>
    </submittedName>
</protein>
<evidence type="ECO:0000256" key="1">
    <source>
        <dbReference type="ARBA" id="ARBA00023015"/>
    </source>
</evidence>
<dbReference type="RefSeq" id="WP_307351685.1">
    <property type="nucleotide sequence ID" value="NZ_JAUSVS010000009.1"/>
</dbReference>
<gene>
    <name evidence="5" type="ORF">QO010_003739</name>
</gene>